<keyword evidence="4" id="KW-1185">Reference proteome</keyword>
<feature type="domain" description="CsgH-like" evidence="2">
    <location>
        <begin position="43"/>
        <end position="130"/>
    </location>
</feature>
<dbReference type="Pfam" id="PF21112">
    <property type="entry name" value="CsgH"/>
    <property type="match status" value="1"/>
</dbReference>
<evidence type="ECO:0000259" key="2">
    <source>
        <dbReference type="Pfam" id="PF21112"/>
    </source>
</evidence>
<feature type="chain" id="PRO_5017197215" description="CsgH-like domain-containing protein" evidence="1">
    <location>
        <begin position="26"/>
        <end position="138"/>
    </location>
</feature>
<comment type="caution">
    <text evidence="3">The sequence shown here is derived from an EMBL/GenBank/DDBJ whole genome shotgun (WGS) entry which is preliminary data.</text>
</comment>
<dbReference type="EMBL" id="QXDF01000001">
    <property type="protein sequence ID" value="RIA55961.1"/>
    <property type="molecule type" value="Genomic_DNA"/>
</dbReference>
<dbReference type="InterPro" id="IPR053722">
    <property type="entry name" value="Curli_assembly_CsgC/AgfC"/>
</dbReference>
<dbReference type="PROSITE" id="PS51318">
    <property type="entry name" value="TAT"/>
    <property type="match status" value="1"/>
</dbReference>
<dbReference type="InterPro" id="IPR048632">
    <property type="entry name" value="CsgH-like"/>
</dbReference>
<gene>
    <name evidence="3" type="ORF">BXY53_1049</name>
</gene>
<keyword evidence="1" id="KW-0732">Signal</keyword>
<dbReference type="InterPro" id="IPR047726">
    <property type="entry name" value="CsgH_dom"/>
</dbReference>
<proteinExistence type="predicted"/>
<evidence type="ECO:0000256" key="1">
    <source>
        <dbReference type="SAM" id="SignalP"/>
    </source>
</evidence>
<reference evidence="3 4" key="1">
    <citation type="submission" date="2018-08" db="EMBL/GenBank/DDBJ databases">
        <title>Genomic Encyclopedia of Archaeal and Bacterial Type Strains, Phase II (KMG-II): from individual species to whole genera.</title>
        <authorList>
            <person name="Goeker M."/>
        </authorList>
    </citation>
    <scope>NUCLEOTIDE SEQUENCE [LARGE SCALE GENOMIC DNA]</scope>
    <source>
        <strain evidence="3 4">DSM 5002</strain>
    </source>
</reference>
<dbReference type="Gene3D" id="2.60.40.2420">
    <property type="match status" value="1"/>
</dbReference>
<dbReference type="RefSeq" id="WP_170144344.1">
    <property type="nucleotide sequence ID" value="NZ_QXDF01000001.1"/>
</dbReference>
<organism evidence="3 4">
    <name type="scientific">Dichotomicrobium thermohalophilum</name>
    <dbReference type="NCBI Taxonomy" id="933063"/>
    <lineage>
        <taxon>Bacteria</taxon>
        <taxon>Pseudomonadati</taxon>
        <taxon>Pseudomonadota</taxon>
        <taxon>Alphaproteobacteria</taxon>
        <taxon>Hyphomicrobiales</taxon>
        <taxon>Hyphomicrobiaceae</taxon>
        <taxon>Dichotomicrobium</taxon>
    </lineage>
</organism>
<feature type="signal peptide" evidence="1">
    <location>
        <begin position="1"/>
        <end position="25"/>
    </location>
</feature>
<sequence length="138" mass="14431">MTKRNRNIRRALAGAALTASMAAMGAGFSGDDASAGWFTSDRVRCEIEVTPRSYGVELRGVVFSEEKVSGRYELTIEQEGMSGQSHINQAGGFAAYPGSPAQLGMVSLGGTGTAYTAKLKVHAGGETFVCAKRIGGHI</sequence>
<dbReference type="Proteomes" id="UP000266273">
    <property type="component" value="Unassembled WGS sequence"/>
</dbReference>
<dbReference type="AlphaFoldDB" id="A0A397QCI4"/>
<evidence type="ECO:0000313" key="4">
    <source>
        <dbReference type="Proteomes" id="UP000266273"/>
    </source>
</evidence>
<evidence type="ECO:0000313" key="3">
    <source>
        <dbReference type="EMBL" id="RIA55961.1"/>
    </source>
</evidence>
<accession>A0A397QCI4</accession>
<protein>
    <recommendedName>
        <fullName evidence="2">CsgH-like domain-containing protein</fullName>
    </recommendedName>
</protein>
<name>A0A397QCI4_9HYPH</name>
<dbReference type="NCBIfam" id="NF041112">
    <property type="entry name" value="chap_CsgH_alph"/>
    <property type="match status" value="1"/>
</dbReference>
<dbReference type="InterPro" id="IPR006311">
    <property type="entry name" value="TAT_signal"/>
</dbReference>